<accession>A0A4V3C394</accession>
<reference evidence="5 6" key="1">
    <citation type="submission" date="2019-03" db="EMBL/GenBank/DDBJ databases">
        <title>Genomic Encyclopedia of Archaeal and Bacterial Type Strains, Phase II (KMG-II): from individual species to whole genera.</title>
        <authorList>
            <person name="Goeker M."/>
        </authorList>
    </citation>
    <scope>NUCLEOTIDE SEQUENCE [LARGE SCALE GENOMIC DNA]</scope>
    <source>
        <strain evidence="5 6">ATCC 700618</strain>
    </source>
</reference>
<protein>
    <submittedName>
        <fullName evidence="5">Type I restriction enzyme S subunit</fullName>
    </submittedName>
</protein>
<dbReference type="EMBL" id="SNWN01000007">
    <property type="protein sequence ID" value="TDO21239.1"/>
    <property type="molecule type" value="Genomic_DNA"/>
</dbReference>
<dbReference type="InterPro" id="IPR000055">
    <property type="entry name" value="Restrct_endonuc_typeI_TRD"/>
</dbReference>
<evidence type="ECO:0000313" key="5">
    <source>
        <dbReference type="EMBL" id="TDO21239.1"/>
    </source>
</evidence>
<keyword evidence="6" id="KW-1185">Reference proteome</keyword>
<feature type="domain" description="Type I restriction modification DNA specificity" evidence="4">
    <location>
        <begin position="33"/>
        <end position="208"/>
    </location>
</feature>
<organism evidence="5 6">
    <name type="scientific">Mycoplasma testudineum</name>
    <dbReference type="NCBI Taxonomy" id="244584"/>
    <lineage>
        <taxon>Bacteria</taxon>
        <taxon>Bacillati</taxon>
        <taxon>Mycoplasmatota</taxon>
        <taxon>Mollicutes</taxon>
        <taxon>Mycoplasmataceae</taxon>
        <taxon>Mycoplasma</taxon>
    </lineage>
</organism>
<dbReference type="PANTHER" id="PTHR30408">
    <property type="entry name" value="TYPE-1 RESTRICTION ENZYME ECOKI SPECIFICITY PROTEIN"/>
    <property type="match status" value="1"/>
</dbReference>
<dbReference type="RefSeq" id="WP_208107014.1">
    <property type="nucleotide sequence ID" value="NZ_SNWN01000007.1"/>
</dbReference>
<dbReference type="PANTHER" id="PTHR30408:SF12">
    <property type="entry name" value="TYPE I RESTRICTION ENZYME MJAVIII SPECIFICITY SUBUNIT"/>
    <property type="match status" value="1"/>
</dbReference>
<evidence type="ECO:0000256" key="3">
    <source>
        <dbReference type="ARBA" id="ARBA00023125"/>
    </source>
</evidence>
<name>A0A4V3C394_9MOLU</name>
<evidence type="ECO:0000313" key="6">
    <source>
        <dbReference type="Proteomes" id="UP000295518"/>
    </source>
</evidence>
<dbReference type="GO" id="GO:0003677">
    <property type="term" value="F:DNA binding"/>
    <property type="evidence" value="ECO:0007669"/>
    <property type="project" value="UniProtKB-KW"/>
</dbReference>
<gene>
    <name evidence="5" type="ORF">EI74_0067</name>
</gene>
<feature type="non-terminal residue" evidence="5">
    <location>
        <position position="1"/>
    </location>
</feature>
<dbReference type="Proteomes" id="UP000295518">
    <property type="component" value="Unassembled WGS sequence"/>
</dbReference>
<evidence type="ECO:0000256" key="2">
    <source>
        <dbReference type="ARBA" id="ARBA00022747"/>
    </source>
</evidence>
<dbReference type="SUPFAM" id="SSF116734">
    <property type="entry name" value="DNA methylase specificity domain"/>
    <property type="match status" value="1"/>
</dbReference>
<dbReference type="Gene3D" id="3.90.220.20">
    <property type="entry name" value="DNA methylase specificity domains"/>
    <property type="match status" value="1"/>
</dbReference>
<comment type="similarity">
    <text evidence="1">Belongs to the type-I restriction system S methylase family.</text>
</comment>
<comment type="caution">
    <text evidence="5">The sequence shown here is derived from an EMBL/GenBank/DDBJ whole genome shotgun (WGS) entry which is preliminary data.</text>
</comment>
<evidence type="ECO:0000259" key="4">
    <source>
        <dbReference type="Pfam" id="PF01420"/>
    </source>
</evidence>
<keyword evidence="2" id="KW-0680">Restriction system</keyword>
<dbReference type="Pfam" id="PF01420">
    <property type="entry name" value="Methylase_S"/>
    <property type="match status" value="1"/>
</dbReference>
<dbReference type="AlphaFoldDB" id="A0A4V3C394"/>
<dbReference type="GO" id="GO:0009307">
    <property type="term" value="P:DNA restriction-modification system"/>
    <property type="evidence" value="ECO:0007669"/>
    <property type="project" value="UniProtKB-KW"/>
</dbReference>
<evidence type="ECO:0000256" key="1">
    <source>
        <dbReference type="ARBA" id="ARBA00010923"/>
    </source>
</evidence>
<proteinExistence type="inferred from homology"/>
<dbReference type="InterPro" id="IPR052021">
    <property type="entry name" value="Type-I_RS_S_subunit"/>
</dbReference>
<dbReference type="InterPro" id="IPR044946">
    <property type="entry name" value="Restrct_endonuc_typeI_TRD_sf"/>
</dbReference>
<keyword evidence="3" id="KW-0238">DNA-binding</keyword>
<sequence>KLVSIKKSLLSKMFPNNGEIVPKIRFKGFANAWERRKLGEMAINLKYGLPATTKEYDGINKFLRITEIDVNTRLFKSNQLTSPNYNLNNADEYLLDYGDVLFASTGNGSVGRTYIHKNIGDKVYYTGNLLRVKFLKNYNPEFIFQNTLTDQYKNMIEITSQRSAQRAVNSKEYSNYVIDVPSQSEQNSISNLLETFDSLITLHQRKYKLLI</sequence>